<protein>
    <submittedName>
        <fullName evidence="1">Sulfate ABC transporter, ATP-binding protein CysA</fullName>
    </submittedName>
</protein>
<evidence type="ECO:0000313" key="2">
    <source>
        <dbReference type="Proteomes" id="UP000018849"/>
    </source>
</evidence>
<dbReference type="AlphaFoldDB" id="A0A656JPF8"/>
<keyword evidence="1" id="KW-0067">ATP-binding</keyword>
<keyword evidence="1" id="KW-0547">Nucleotide-binding</keyword>
<comment type="caution">
    <text evidence="1">The sequence shown here is derived from an EMBL/GenBank/DDBJ whole genome shotgun (WGS) entry which is preliminary data.</text>
</comment>
<name>A0A656JPF8_PSESF</name>
<accession>A0A656JPF8</accession>
<dbReference type="Proteomes" id="UP000018849">
    <property type="component" value="Unassembled WGS sequence"/>
</dbReference>
<reference evidence="1 2" key="1">
    <citation type="journal article" date="2013" name="PLoS Pathog.">
        <title>Genomic analysis of the Kiwifruit pathogen Pseudomonas syringae pv. actinidiae provides insight into the origins of an emergent plant disease.</title>
        <authorList>
            <person name="McCann H.C."/>
            <person name="Rikkerink E.H."/>
            <person name="Bertels F."/>
            <person name="Fiers M."/>
            <person name="Lu A."/>
            <person name="Rees-George J."/>
            <person name="Andersen M.T."/>
            <person name="Gleave A.P."/>
            <person name="Haubold B."/>
            <person name="Wohlers M.W."/>
            <person name="Guttman D.S."/>
            <person name="Wang P.W."/>
            <person name="Straub C."/>
            <person name="Vanneste J.L."/>
            <person name="Rainey P.B."/>
            <person name="Templeton M.D."/>
        </authorList>
    </citation>
    <scope>NUCLEOTIDE SEQUENCE [LARGE SCALE GENOMIC DNA]</scope>
    <source>
        <strain evidence="1 2">ICMP 19096</strain>
    </source>
</reference>
<organism evidence="1 2">
    <name type="scientific">Pseudomonas syringae pv. actinidiae ICMP 19096</name>
    <dbReference type="NCBI Taxonomy" id="1194405"/>
    <lineage>
        <taxon>Bacteria</taxon>
        <taxon>Pseudomonadati</taxon>
        <taxon>Pseudomonadota</taxon>
        <taxon>Gammaproteobacteria</taxon>
        <taxon>Pseudomonadales</taxon>
        <taxon>Pseudomonadaceae</taxon>
        <taxon>Pseudomonas</taxon>
        <taxon>Pseudomonas syringae</taxon>
    </lineage>
</organism>
<gene>
    <name evidence="1" type="ORF">A245_35143</name>
</gene>
<evidence type="ECO:0000313" key="1">
    <source>
        <dbReference type="EMBL" id="EPN42445.1"/>
    </source>
</evidence>
<feature type="non-terminal residue" evidence="1">
    <location>
        <position position="1"/>
    </location>
</feature>
<dbReference type="EMBL" id="AOKF01003015">
    <property type="protein sequence ID" value="EPN42445.1"/>
    <property type="molecule type" value="Genomic_DNA"/>
</dbReference>
<proteinExistence type="predicted"/>
<dbReference type="GO" id="GO:0005524">
    <property type="term" value="F:ATP binding"/>
    <property type="evidence" value="ECO:0007669"/>
    <property type="project" value="UniProtKB-KW"/>
</dbReference>
<sequence length="23" mass="2642">HDSLVGLAKGETLFFKPKVWQKL</sequence>